<gene>
    <name evidence="1" type="ORF">PLEPLA_LOCUS46523</name>
</gene>
<protein>
    <submittedName>
        <fullName evidence="1">Uncharacterized protein</fullName>
    </submittedName>
</protein>
<dbReference type="AlphaFoldDB" id="A0A9N7VSW6"/>
<dbReference type="Proteomes" id="UP001153269">
    <property type="component" value="Unassembled WGS sequence"/>
</dbReference>
<reference evidence="1" key="1">
    <citation type="submission" date="2020-03" db="EMBL/GenBank/DDBJ databases">
        <authorList>
            <person name="Weist P."/>
        </authorList>
    </citation>
    <scope>NUCLEOTIDE SEQUENCE</scope>
</reference>
<evidence type="ECO:0000313" key="1">
    <source>
        <dbReference type="EMBL" id="CAB1458692.1"/>
    </source>
</evidence>
<organism evidence="1 2">
    <name type="scientific">Pleuronectes platessa</name>
    <name type="common">European plaice</name>
    <dbReference type="NCBI Taxonomy" id="8262"/>
    <lineage>
        <taxon>Eukaryota</taxon>
        <taxon>Metazoa</taxon>
        <taxon>Chordata</taxon>
        <taxon>Craniata</taxon>
        <taxon>Vertebrata</taxon>
        <taxon>Euteleostomi</taxon>
        <taxon>Actinopterygii</taxon>
        <taxon>Neopterygii</taxon>
        <taxon>Teleostei</taxon>
        <taxon>Neoteleostei</taxon>
        <taxon>Acanthomorphata</taxon>
        <taxon>Carangaria</taxon>
        <taxon>Pleuronectiformes</taxon>
        <taxon>Pleuronectoidei</taxon>
        <taxon>Pleuronectidae</taxon>
        <taxon>Pleuronectes</taxon>
    </lineage>
</organism>
<evidence type="ECO:0000313" key="2">
    <source>
        <dbReference type="Proteomes" id="UP001153269"/>
    </source>
</evidence>
<proteinExistence type="predicted"/>
<accession>A0A9N7VSW6</accession>
<keyword evidence="2" id="KW-1185">Reference proteome</keyword>
<sequence>MCWLARGVQVECAKPDSLAGHIVQKKRHIAGLLLRDRGKDGTSWCLILVWPSPSSKPTKTESFVGRASQDWQVQLSTGPAGGRLLMVGEVRGAVQEHGEHLVLALVQGLRVMPLAACTSSTSSRALSPHVQPTPAPSPPV</sequence>
<dbReference type="EMBL" id="CADEAL010004399">
    <property type="protein sequence ID" value="CAB1458692.1"/>
    <property type="molecule type" value="Genomic_DNA"/>
</dbReference>
<comment type="caution">
    <text evidence="1">The sequence shown here is derived from an EMBL/GenBank/DDBJ whole genome shotgun (WGS) entry which is preliminary data.</text>
</comment>
<name>A0A9N7VSW6_PLEPL</name>